<protein>
    <recommendedName>
        <fullName evidence="1">F-box domain-containing protein</fullName>
    </recommendedName>
</protein>
<name>A0A875RVR1_EENNA</name>
<dbReference type="PROSITE" id="PS50181">
    <property type="entry name" value="FBOX"/>
    <property type="match status" value="1"/>
</dbReference>
<proteinExistence type="predicted"/>
<accession>A0A875RVR1</accession>
<dbReference type="InterPro" id="IPR001810">
    <property type="entry name" value="F-box_dom"/>
</dbReference>
<dbReference type="GeneID" id="62193797"/>
<dbReference type="Proteomes" id="UP000662931">
    <property type="component" value="Chromosome 1"/>
</dbReference>
<organism evidence="2 3">
    <name type="scientific">Eeniella nana</name>
    <name type="common">Yeast</name>
    <name type="synonym">Brettanomyces nanus</name>
    <dbReference type="NCBI Taxonomy" id="13502"/>
    <lineage>
        <taxon>Eukaryota</taxon>
        <taxon>Fungi</taxon>
        <taxon>Dikarya</taxon>
        <taxon>Ascomycota</taxon>
        <taxon>Saccharomycotina</taxon>
        <taxon>Pichiomycetes</taxon>
        <taxon>Pichiales</taxon>
        <taxon>Pichiaceae</taxon>
        <taxon>Brettanomyces</taxon>
    </lineage>
</organism>
<evidence type="ECO:0000313" key="3">
    <source>
        <dbReference type="Proteomes" id="UP000662931"/>
    </source>
</evidence>
<dbReference type="AlphaFoldDB" id="A0A875RVR1"/>
<dbReference type="EMBL" id="CP064812">
    <property type="protein sequence ID" value="QPG73091.1"/>
    <property type="molecule type" value="Genomic_DNA"/>
</dbReference>
<dbReference type="RefSeq" id="XP_038776656.1">
    <property type="nucleotide sequence ID" value="XM_038920728.1"/>
</dbReference>
<reference evidence="2" key="1">
    <citation type="submission" date="2020-10" db="EMBL/GenBank/DDBJ databases">
        <authorList>
            <person name="Roach M.J.R."/>
        </authorList>
    </citation>
    <scope>NUCLEOTIDE SEQUENCE</scope>
    <source>
        <strain evidence="2">CBS 1945</strain>
    </source>
</reference>
<evidence type="ECO:0000259" key="1">
    <source>
        <dbReference type="PROSITE" id="PS50181"/>
    </source>
</evidence>
<feature type="domain" description="F-box" evidence="1">
    <location>
        <begin position="1"/>
        <end position="46"/>
    </location>
</feature>
<gene>
    <name evidence="2" type="ORF">FOA43_000396</name>
</gene>
<keyword evidence="3" id="KW-1185">Reference proteome</keyword>
<evidence type="ECO:0000313" key="2">
    <source>
        <dbReference type="EMBL" id="QPG73091.1"/>
    </source>
</evidence>
<dbReference type="KEGG" id="bnn:FOA43_000396"/>
<dbReference type="OrthoDB" id="3976101at2759"/>
<sequence>MITLEGLPDSILELVIDLLPQQAKFNLCLVNYKFYQVVQPELYENLIFTISSIIPSKSDFRSSLATIIGGSSNPLVSTESQRKLYNVRQEVLLQSLSINEQLAKFIKRVIVYTGKEEGVFSSNSINDKNDDDNAAFPAANLKLLDLIKKRSVNLVQFTVIGDTSRGIAGLTKEQILLLPRLERLDITDLTYLDCLTDSIKTLVIHKLTTNRFDLKTSKPDIINQIGRLDSLIINDEDAQVRFLQYLIGDNPKLTFKFKALRLLHYHGFSDYNVISTRLALQLLNYVDRETLKSLELVMGCDHITCDCLKELVNNITVKKDFDLTRMAIQQFTVHKDHNYSEKFDFYVSDLLSKMKHRSSIRYLCISYDTPNDFNIGNGIKGNGIEGNWLKRKRLFAATLPKLTGLKTLVLPHFLENAAGYEQIISDLLWNGCKCSHCKDYLSLFDYYIMHHQYYNSLDGYMTDMISPILFGSAGRVMASRVIEDFNLNALKYPPLDTYWNFHKGNGISHFKSQDKNDCKFNESCFKPLTKCISHFFLEYVESYGSSLPSLNLVVMNGEYFDRVEGKSSEWICEYA</sequence>